<dbReference type="GO" id="GO:0051920">
    <property type="term" value="F:peroxiredoxin activity"/>
    <property type="evidence" value="ECO:0007669"/>
    <property type="project" value="InterPro"/>
</dbReference>
<reference evidence="2 3" key="1">
    <citation type="submission" date="2019-08" db="EMBL/GenBank/DDBJ databases">
        <title>Parahaliea maris sp. nov., isolated from the surface seawater.</title>
        <authorList>
            <person name="Liu Y."/>
        </authorList>
    </citation>
    <scope>NUCLEOTIDE SEQUENCE [LARGE SCALE GENOMIC DNA]</scope>
    <source>
        <strain evidence="2 3">HSLHS9</strain>
    </source>
</reference>
<sequence>MALPPSTSTVCCPSGSTPARAREEIAMTFINTIDPADAPAEVQAMYRQLQGRLDYLPNYAPVFSHRPRVMSAWAALQDTIREELSDREYSLITLAAARAMGSTYCALAHTRKLCRKHFSEEELLAILQEPSSSSLTAAERAMMALADKVVRSPSTVRQEDVDALREQGCSDARVFDVVAAAAARCFFARVPDALGVRADPALGQMNRVLRELLVVGRPIDGGANTVPG</sequence>
<keyword evidence="3" id="KW-1185">Reference proteome</keyword>
<dbReference type="AlphaFoldDB" id="A0A5C9A7G3"/>
<dbReference type="InterPro" id="IPR003779">
    <property type="entry name" value="CMD-like"/>
</dbReference>
<dbReference type="NCBIfam" id="TIGR01926">
    <property type="entry name" value="peroxid_rel"/>
    <property type="match status" value="1"/>
</dbReference>
<dbReference type="EMBL" id="VRZA01000001">
    <property type="protein sequence ID" value="TXS95962.1"/>
    <property type="molecule type" value="Genomic_DNA"/>
</dbReference>
<comment type="caution">
    <text evidence="2">The sequence shown here is derived from an EMBL/GenBank/DDBJ whole genome shotgun (WGS) entry which is preliminary data.</text>
</comment>
<protein>
    <submittedName>
        <fullName evidence="2">Peroxidase-related enzyme</fullName>
    </submittedName>
</protein>
<organism evidence="2 3">
    <name type="scientific">Parahaliea maris</name>
    <dbReference type="NCBI Taxonomy" id="2716870"/>
    <lineage>
        <taxon>Bacteria</taxon>
        <taxon>Pseudomonadati</taxon>
        <taxon>Pseudomonadota</taxon>
        <taxon>Gammaproteobacteria</taxon>
        <taxon>Cellvibrionales</taxon>
        <taxon>Halieaceae</taxon>
        <taxon>Parahaliea</taxon>
    </lineage>
</organism>
<gene>
    <name evidence="2" type="ORF">FV139_00155</name>
</gene>
<keyword evidence="2" id="KW-0575">Peroxidase</keyword>
<dbReference type="PANTHER" id="PTHR35446:SF2">
    <property type="entry name" value="CARBOXYMUCONOLACTONE DECARBOXYLASE-LIKE DOMAIN-CONTAINING PROTEIN"/>
    <property type="match status" value="1"/>
</dbReference>
<proteinExistence type="predicted"/>
<evidence type="ECO:0000313" key="3">
    <source>
        <dbReference type="Proteomes" id="UP000321039"/>
    </source>
</evidence>
<dbReference type="Pfam" id="PF02627">
    <property type="entry name" value="CMD"/>
    <property type="match status" value="1"/>
</dbReference>
<dbReference type="PANTHER" id="PTHR35446">
    <property type="entry name" value="SI:CH211-175M2.5"/>
    <property type="match status" value="1"/>
</dbReference>
<feature type="domain" description="Carboxymuconolactone decarboxylase-like" evidence="1">
    <location>
        <begin position="67"/>
        <end position="147"/>
    </location>
</feature>
<keyword evidence="2" id="KW-0560">Oxidoreductase</keyword>
<dbReference type="InterPro" id="IPR010195">
    <property type="entry name" value="Uncharacterised_peroxidase-rel"/>
</dbReference>
<evidence type="ECO:0000259" key="1">
    <source>
        <dbReference type="Pfam" id="PF02627"/>
    </source>
</evidence>
<accession>A0A5C9A7G3</accession>
<name>A0A5C9A7G3_9GAMM</name>
<dbReference type="InterPro" id="IPR029032">
    <property type="entry name" value="AhpD-like"/>
</dbReference>
<dbReference type="Proteomes" id="UP000321039">
    <property type="component" value="Unassembled WGS sequence"/>
</dbReference>
<dbReference type="SUPFAM" id="SSF69118">
    <property type="entry name" value="AhpD-like"/>
    <property type="match status" value="1"/>
</dbReference>
<evidence type="ECO:0000313" key="2">
    <source>
        <dbReference type="EMBL" id="TXS95962.1"/>
    </source>
</evidence>
<dbReference type="Gene3D" id="1.20.1290.10">
    <property type="entry name" value="AhpD-like"/>
    <property type="match status" value="1"/>
</dbReference>